<sequence>ASLAVDINTGFQISPQIKSQGDKSGERAGHSKSQYIIINCIVRIYSVWTMGDVTYLI</sequence>
<evidence type="ECO:0000313" key="2">
    <source>
        <dbReference type="Proteomes" id="UP000595437"/>
    </source>
</evidence>
<accession>A0A7T8HGF4</accession>
<keyword evidence="2" id="KW-1185">Reference proteome</keyword>
<reference evidence="2" key="1">
    <citation type="submission" date="2021-01" db="EMBL/GenBank/DDBJ databases">
        <title>Caligus Genome Assembly.</title>
        <authorList>
            <person name="Gallardo-Escarate C."/>
        </authorList>
    </citation>
    <scope>NUCLEOTIDE SEQUENCE [LARGE SCALE GENOMIC DNA]</scope>
</reference>
<feature type="non-terminal residue" evidence="1">
    <location>
        <position position="1"/>
    </location>
</feature>
<dbReference type="Proteomes" id="UP000595437">
    <property type="component" value="Chromosome 6"/>
</dbReference>
<gene>
    <name evidence="1" type="ORF">FKW44_010126</name>
</gene>
<proteinExistence type="predicted"/>
<name>A0A7T8HGF4_CALRO</name>
<dbReference type="AlphaFoldDB" id="A0A7T8HGF4"/>
<evidence type="ECO:0000313" key="1">
    <source>
        <dbReference type="EMBL" id="QQP49447.1"/>
    </source>
</evidence>
<protein>
    <submittedName>
        <fullName evidence="1">Transposable element Tc3 transposase</fullName>
    </submittedName>
</protein>
<organism evidence="1 2">
    <name type="scientific">Caligus rogercresseyi</name>
    <name type="common">Sea louse</name>
    <dbReference type="NCBI Taxonomy" id="217165"/>
    <lineage>
        <taxon>Eukaryota</taxon>
        <taxon>Metazoa</taxon>
        <taxon>Ecdysozoa</taxon>
        <taxon>Arthropoda</taxon>
        <taxon>Crustacea</taxon>
        <taxon>Multicrustacea</taxon>
        <taxon>Hexanauplia</taxon>
        <taxon>Copepoda</taxon>
        <taxon>Siphonostomatoida</taxon>
        <taxon>Caligidae</taxon>
        <taxon>Caligus</taxon>
    </lineage>
</organism>
<dbReference type="EMBL" id="CP045895">
    <property type="protein sequence ID" value="QQP49447.1"/>
    <property type="molecule type" value="Genomic_DNA"/>
</dbReference>